<comment type="caution">
    <text evidence="3">The sequence shown here is derived from an EMBL/GenBank/DDBJ whole genome shotgun (WGS) entry which is preliminary data.</text>
</comment>
<name>A0A4S4BHJ0_9BACI</name>
<proteinExistence type="predicted"/>
<keyword evidence="2" id="KW-0732">Signal</keyword>
<evidence type="ECO:0000313" key="3">
    <source>
        <dbReference type="EMBL" id="THF74027.1"/>
    </source>
</evidence>
<dbReference type="Proteomes" id="UP000310334">
    <property type="component" value="Unassembled WGS sequence"/>
</dbReference>
<gene>
    <name evidence="3" type="ORF">E6W99_25885</name>
</gene>
<reference evidence="3 4" key="1">
    <citation type="submission" date="2019-04" db="EMBL/GenBank/DDBJ databases">
        <title>Bacillus sediminilitoris sp. nov., isolated from a tidal flat sediment on the East China Sea.</title>
        <authorList>
            <person name="Wei Y."/>
            <person name="Mao H."/>
            <person name="Fang J."/>
        </authorList>
    </citation>
    <scope>NUCLEOTIDE SEQUENCE [LARGE SCALE GENOMIC DNA]</scope>
    <source>
        <strain evidence="3 4">DSL-17</strain>
    </source>
</reference>
<protein>
    <recommendedName>
        <fullName evidence="5">DUF4352 domain-containing protein</fullName>
    </recommendedName>
</protein>
<accession>A0A4S4BHJ0</accession>
<evidence type="ECO:0008006" key="5">
    <source>
        <dbReference type="Google" id="ProtNLM"/>
    </source>
</evidence>
<evidence type="ECO:0000313" key="4">
    <source>
        <dbReference type="Proteomes" id="UP000310334"/>
    </source>
</evidence>
<evidence type="ECO:0000256" key="1">
    <source>
        <dbReference type="SAM" id="MobiDB-lite"/>
    </source>
</evidence>
<feature type="signal peptide" evidence="2">
    <location>
        <begin position="1"/>
        <end position="20"/>
    </location>
</feature>
<keyword evidence="4" id="KW-1185">Reference proteome</keyword>
<feature type="region of interest" description="Disordered" evidence="1">
    <location>
        <begin position="23"/>
        <end position="60"/>
    </location>
</feature>
<dbReference type="EMBL" id="SSNT01000044">
    <property type="protein sequence ID" value="THF74027.1"/>
    <property type="molecule type" value="Genomic_DNA"/>
</dbReference>
<organism evidence="3 4">
    <name type="scientific">Metabacillus sediminilitoris</name>
    <dbReference type="NCBI Taxonomy" id="2567941"/>
    <lineage>
        <taxon>Bacteria</taxon>
        <taxon>Bacillati</taxon>
        <taxon>Bacillota</taxon>
        <taxon>Bacilli</taxon>
        <taxon>Bacillales</taxon>
        <taxon>Bacillaceae</taxon>
        <taxon>Metabacillus</taxon>
    </lineage>
</organism>
<dbReference type="RefSeq" id="WP_136359258.1">
    <property type="nucleotide sequence ID" value="NZ_CP046266.1"/>
</dbReference>
<evidence type="ECO:0000256" key="2">
    <source>
        <dbReference type="SAM" id="SignalP"/>
    </source>
</evidence>
<feature type="chain" id="PRO_5039620656" description="DUF4352 domain-containing protein" evidence="2">
    <location>
        <begin position="21"/>
        <end position="180"/>
    </location>
</feature>
<dbReference type="OrthoDB" id="2989765at2"/>
<dbReference type="PROSITE" id="PS51257">
    <property type="entry name" value="PROKAR_LIPOPROTEIN"/>
    <property type="match status" value="1"/>
</dbReference>
<sequence length="180" mass="18845">MKKLLVLLTALLLLVLGACGNSEVSTGGDGNSTEKKEETTEQVENDEPKEETGKTVDASAQSVEAAGMKVGLGEIKIADDKISVGINLENTTDGALSFYPDQGSAVIGDMQLSANMFMTSGSVGGDVQGGVKQEGVIEFLPPEGKTIDTEAITEIKLVFGDVATEDFMTVKPVEFTVPVK</sequence>
<dbReference type="AlphaFoldDB" id="A0A4S4BHJ0"/>
<feature type="compositionally biased region" description="Acidic residues" evidence="1">
    <location>
        <begin position="40"/>
        <end position="49"/>
    </location>
</feature>